<dbReference type="Proteomes" id="UP000491168">
    <property type="component" value="Unassembled WGS sequence"/>
</dbReference>
<sequence length="177" mass="20913">MPNKQQKRERDRQDVVLFFELIQIAIGNRAHLSFPPNNIQWNNTFTIASQQSLIGITFVGLNKIPKSQMPNELLILKWFGMTELLVKRNKILNLQCEEVQKEDRFLLSEILKAGNLGHYDVRENHVIYESRISTFFYWINHSLRLSKHYPIEVFWTPIGIIYISIRGRFISWLAKVV</sequence>
<dbReference type="EMBL" id="VVYF01000014">
    <property type="protein sequence ID" value="KAA5490546.1"/>
    <property type="molecule type" value="Genomic_DNA"/>
</dbReference>
<gene>
    <name evidence="1" type="ORF">F2Y35_14130</name>
</gene>
<evidence type="ECO:0000313" key="2">
    <source>
        <dbReference type="Proteomes" id="UP000491168"/>
    </source>
</evidence>
<name>A0A6A1K7T9_9BACE</name>
<dbReference type="AlphaFoldDB" id="A0A6A1K7T9"/>
<comment type="caution">
    <text evidence="1">The sequence shown here is derived from an EMBL/GenBank/DDBJ whole genome shotgun (WGS) entry which is preliminary data.</text>
</comment>
<accession>A0A6A1K7T9</accession>
<evidence type="ECO:0000313" key="1">
    <source>
        <dbReference type="EMBL" id="KAA5490546.1"/>
    </source>
</evidence>
<dbReference type="GeneID" id="75114477"/>
<reference evidence="1 2" key="1">
    <citation type="journal article" date="2019" name="Nat. Med.">
        <title>A library of human gut bacterial isolates paired with longitudinal multiomics data enables mechanistic microbiome research.</title>
        <authorList>
            <person name="Poyet M."/>
            <person name="Groussin M."/>
            <person name="Gibbons S.M."/>
            <person name="Avila-Pacheco J."/>
            <person name="Jiang X."/>
            <person name="Kearney S.M."/>
            <person name="Perrotta A.R."/>
            <person name="Berdy B."/>
            <person name="Zhao S."/>
            <person name="Lieberman T.D."/>
            <person name="Swanson P.K."/>
            <person name="Smith M."/>
            <person name="Roesemann S."/>
            <person name="Alexander J.E."/>
            <person name="Rich S.A."/>
            <person name="Livny J."/>
            <person name="Vlamakis H."/>
            <person name="Clish C."/>
            <person name="Bullock K."/>
            <person name="Deik A."/>
            <person name="Scott J."/>
            <person name="Pierce K.A."/>
            <person name="Xavier R.J."/>
            <person name="Alm E.J."/>
        </authorList>
    </citation>
    <scope>NUCLEOTIDE SEQUENCE [LARGE SCALE GENOMIC DNA]</scope>
    <source>
        <strain evidence="1 2">BIOML-A21</strain>
    </source>
</reference>
<organism evidence="1 2">
    <name type="scientific">Bacteroides caccae</name>
    <dbReference type="NCBI Taxonomy" id="47678"/>
    <lineage>
        <taxon>Bacteria</taxon>
        <taxon>Pseudomonadati</taxon>
        <taxon>Bacteroidota</taxon>
        <taxon>Bacteroidia</taxon>
        <taxon>Bacteroidales</taxon>
        <taxon>Bacteroidaceae</taxon>
        <taxon>Bacteroides</taxon>
    </lineage>
</organism>
<proteinExistence type="predicted"/>
<protein>
    <submittedName>
        <fullName evidence="1">Uncharacterized protein</fullName>
    </submittedName>
</protein>
<dbReference type="RefSeq" id="WP_005680983.1">
    <property type="nucleotide sequence ID" value="NZ_CABMOQ010000006.1"/>
</dbReference>